<name>A0A165MSM4_EXIGL</name>
<evidence type="ECO:0000313" key="2">
    <source>
        <dbReference type="Proteomes" id="UP000077266"/>
    </source>
</evidence>
<evidence type="ECO:0000313" key="1">
    <source>
        <dbReference type="EMBL" id="KZV99698.1"/>
    </source>
</evidence>
<evidence type="ECO:0008006" key="3">
    <source>
        <dbReference type="Google" id="ProtNLM"/>
    </source>
</evidence>
<dbReference type="Proteomes" id="UP000077266">
    <property type="component" value="Unassembled WGS sequence"/>
</dbReference>
<sequence>MSQVLPVELLADCLAYCSPADLCSASCASHVLQQEAEAILYRHVVLGSWHTRAVVGSICRRPARATCIRTLDVADLHARSVDLTVLLSKLPKLVSLSLRACNGISLASFPFRLTSLVIHADCDELTAPELARFLETQNQIRKLELVASLDFLRHTNLIASALNSRTTVLPHLQSLRAPRRLVTALIPGRPLQHIAIQHGFTSDDHDDGVVNGSIGFYHSLTQSTAPVLSLSFRCCDGMATLHRLAEVAPQLQKLKLLIHQNAILESFTLVVMVEGNLPIWKANLEALRPQFEMLVLLALQNGAEVDVTASY</sequence>
<dbReference type="AlphaFoldDB" id="A0A165MSM4"/>
<accession>A0A165MSM4</accession>
<dbReference type="EMBL" id="KV425907">
    <property type="protein sequence ID" value="KZV99698.1"/>
    <property type="molecule type" value="Genomic_DNA"/>
</dbReference>
<organism evidence="1 2">
    <name type="scientific">Exidia glandulosa HHB12029</name>
    <dbReference type="NCBI Taxonomy" id="1314781"/>
    <lineage>
        <taxon>Eukaryota</taxon>
        <taxon>Fungi</taxon>
        <taxon>Dikarya</taxon>
        <taxon>Basidiomycota</taxon>
        <taxon>Agaricomycotina</taxon>
        <taxon>Agaricomycetes</taxon>
        <taxon>Auriculariales</taxon>
        <taxon>Exidiaceae</taxon>
        <taxon>Exidia</taxon>
    </lineage>
</organism>
<dbReference type="InterPro" id="IPR032675">
    <property type="entry name" value="LRR_dom_sf"/>
</dbReference>
<dbReference type="Gene3D" id="3.80.10.10">
    <property type="entry name" value="Ribonuclease Inhibitor"/>
    <property type="match status" value="1"/>
</dbReference>
<reference evidence="1 2" key="1">
    <citation type="journal article" date="2016" name="Mol. Biol. Evol.">
        <title>Comparative Genomics of Early-Diverging Mushroom-Forming Fungi Provides Insights into the Origins of Lignocellulose Decay Capabilities.</title>
        <authorList>
            <person name="Nagy L.G."/>
            <person name="Riley R."/>
            <person name="Tritt A."/>
            <person name="Adam C."/>
            <person name="Daum C."/>
            <person name="Floudas D."/>
            <person name="Sun H."/>
            <person name="Yadav J.S."/>
            <person name="Pangilinan J."/>
            <person name="Larsson K.H."/>
            <person name="Matsuura K."/>
            <person name="Barry K."/>
            <person name="Labutti K."/>
            <person name="Kuo R."/>
            <person name="Ohm R.A."/>
            <person name="Bhattacharya S.S."/>
            <person name="Shirouzu T."/>
            <person name="Yoshinaga Y."/>
            <person name="Martin F.M."/>
            <person name="Grigoriev I.V."/>
            <person name="Hibbett D.S."/>
        </authorList>
    </citation>
    <scope>NUCLEOTIDE SEQUENCE [LARGE SCALE GENOMIC DNA]</scope>
    <source>
        <strain evidence="1 2">HHB12029</strain>
    </source>
</reference>
<dbReference type="InParanoid" id="A0A165MSM4"/>
<protein>
    <recommendedName>
        <fullName evidence="3">F-box domain-containing protein</fullName>
    </recommendedName>
</protein>
<keyword evidence="2" id="KW-1185">Reference proteome</keyword>
<gene>
    <name evidence="1" type="ORF">EXIGLDRAFT_697999</name>
</gene>
<proteinExistence type="predicted"/>